<dbReference type="OrthoDB" id="1646957at2"/>
<dbReference type="Gene3D" id="3.40.1620.10">
    <property type="entry name" value="YefM-like domain"/>
    <property type="match status" value="1"/>
</dbReference>
<dbReference type="EMBL" id="CP002547">
    <property type="protein sequence ID" value="ADY54554.1"/>
    <property type="molecule type" value="Genomic_DNA"/>
</dbReference>
<dbReference type="RefSeq" id="WP_013623425.1">
    <property type="nucleotide sequence ID" value="NC_015172.1"/>
</dbReference>
<dbReference type="NCBIfam" id="TIGR01552">
    <property type="entry name" value="phd_fam"/>
    <property type="match status" value="1"/>
</dbReference>
<organism evidence="3 4">
    <name type="scientific">Syntrophobotulus glycolicus (strain DSM 8271 / FlGlyR)</name>
    <dbReference type="NCBI Taxonomy" id="645991"/>
    <lineage>
        <taxon>Bacteria</taxon>
        <taxon>Bacillati</taxon>
        <taxon>Bacillota</taxon>
        <taxon>Clostridia</taxon>
        <taxon>Eubacteriales</taxon>
        <taxon>Desulfitobacteriaceae</taxon>
        <taxon>Syntrophobotulus</taxon>
    </lineage>
</organism>
<dbReference type="InterPro" id="IPR006442">
    <property type="entry name" value="Antitoxin_Phd/YefM"/>
</dbReference>
<dbReference type="HOGENOM" id="CLU_2092777_0_0_9"/>
<dbReference type="AlphaFoldDB" id="F0SW68"/>
<dbReference type="eggNOG" id="COG2161">
    <property type="taxonomic scope" value="Bacteria"/>
</dbReference>
<evidence type="ECO:0000313" key="4">
    <source>
        <dbReference type="Proteomes" id="UP000007488"/>
    </source>
</evidence>
<reference evidence="3 4" key="1">
    <citation type="journal article" date="2011" name="Stand. Genomic Sci.">
        <title>Complete genome sequence of Syntrophobotulus glycolicus type strain (FlGlyR).</title>
        <authorList>
            <person name="Han C."/>
            <person name="Mwirichia R."/>
            <person name="Chertkov O."/>
            <person name="Held B."/>
            <person name="Lapidus A."/>
            <person name="Nolan M."/>
            <person name="Lucas S."/>
            <person name="Hammon N."/>
            <person name="Deshpande S."/>
            <person name="Cheng J.F."/>
            <person name="Tapia R."/>
            <person name="Goodwin L."/>
            <person name="Pitluck S."/>
            <person name="Huntemann M."/>
            <person name="Liolios K."/>
            <person name="Ivanova N."/>
            <person name="Pagani I."/>
            <person name="Mavromatis K."/>
            <person name="Ovchinikova G."/>
            <person name="Pati A."/>
            <person name="Chen A."/>
            <person name="Palaniappan K."/>
            <person name="Land M."/>
            <person name="Hauser L."/>
            <person name="Brambilla E.M."/>
            <person name="Rohde M."/>
            <person name="Spring S."/>
            <person name="Sikorski J."/>
            <person name="Goker M."/>
            <person name="Woyke T."/>
            <person name="Bristow J."/>
            <person name="Eisen J.A."/>
            <person name="Markowitz V."/>
            <person name="Hugenholtz P."/>
            <person name="Kyrpides N.C."/>
            <person name="Klenk H.P."/>
            <person name="Detter J.C."/>
        </authorList>
    </citation>
    <scope>NUCLEOTIDE SEQUENCE [LARGE SCALE GENOMIC DNA]</scope>
    <source>
        <strain evidence="4">DSM 8271 / FlGlyR</strain>
    </source>
</reference>
<dbReference type="InterPro" id="IPR036165">
    <property type="entry name" value="YefM-like_sf"/>
</dbReference>
<keyword evidence="4" id="KW-1185">Reference proteome</keyword>
<dbReference type="SUPFAM" id="SSF143120">
    <property type="entry name" value="YefM-like"/>
    <property type="match status" value="1"/>
</dbReference>
<gene>
    <name evidence="3" type="ordered locus">Sgly_0183</name>
</gene>
<dbReference type="Proteomes" id="UP000007488">
    <property type="component" value="Chromosome"/>
</dbReference>
<name>F0SW68_SYNGF</name>
<dbReference type="Pfam" id="PF02604">
    <property type="entry name" value="PhdYeFM_antitox"/>
    <property type="match status" value="1"/>
</dbReference>
<reference evidence="4" key="2">
    <citation type="submission" date="2011-02" db="EMBL/GenBank/DDBJ databases">
        <title>The complete genome of Syntrophobotulus glycolicus DSM 8271.</title>
        <authorList>
            <person name="Lucas S."/>
            <person name="Copeland A."/>
            <person name="Lapidus A."/>
            <person name="Bruce D."/>
            <person name="Goodwin L."/>
            <person name="Pitluck S."/>
            <person name="Kyrpides N."/>
            <person name="Mavromatis K."/>
            <person name="Pagani I."/>
            <person name="Ivanova N."/>
            <person name="Mikhailova N."/>
            <person name="Chertkov O."/>
            <person name="Held B."/>
            <person name="Detter J.C."/>
            <person name="Tapia R."/>
            <person name="Han C."/>
            <person name="Land M."/>
            <person name="Hauser L."/>
            <person name="Markowitz V."/>
            <person name="Cheng J.-F."/>
            <person name="Hugenholtz P."/>
            <person name="Woyke T."/>
            <person name="Wu D."/>
            <person name="Spring S."/>
            <person name="Schroeder M."/>
            <person name="Brambilla E."/>
            <person name="Klenk H.-P."/>
            <person name="Eisen J.A."/>
        </authorList>
    </citation>
    <scope>NUCLEOTIDE SEQUENCE [LARGE SCALE GENOMIC DNA]</scope>
    <source>
        <strain evidence="4">DSM 8271 / FlGlyR</strain>
    </source>
</reference>
<dbReference type="STRING" id="645991.Sgly_0183"/>
<protein>
    <recommendedName>
        <fullName evidence="2">Antitoxin</fullName>
    </recommendedName>
</protein>
<evidence type="ECO:0000256" key="1">
    <source>
        <dbReference type="ARBA" id="ARBA00009981"/>
    </source>
</evidence>
<comment type="function">
    <text evidence="2">Antitoxin component of a type II toxin-antitoxin (TA) system.</text>
</comment>
<accession>F0SW68</accession>
<proteinExistence type="inferred from homology"/>
<dbReference type="KEGG" id="sgy:Sgly_0183"/>
<comment type="similarity">
    <text evidence="1 2">Belongs to the phD/YefM antitoxin family.</text>
</comment>
<sequence length="100" mass="11105">MDLRKLFDHMISVSELGRGQASKIIQSVEDTGNPYIVVKNNKPQAVIISIEEYSKLLKSKDSLDSLHAPLFSAPVFTGDDHSGILSDDEINIFLSKEEND</sequence>
<evidence type="ECO:0000313" key="3">
    <source>
        <dbReference type="EMBL" id="ADY54554.1"/>
    </source>
</evidence>
<evidence type="ECO:0000256" key="2">
    <source>
        <dbReference type="RuleBase" id="RU362080"/>
    </source>
</evidence>